<organism evidence="4 5">
    <name type="scientific">Pseudoalteromonas piscicida</name>
    <dbReference type="NCBI Taxonomy" id="43662"/>
    <lineage>
        <taxon>Bacteria</taxon>
        <taxon>Pseudomonadati</taxon>
        <taxon>Pseudomonadota</taxon>
        <taxon>Gammaproteobacteria</taxon>
        <taxon>Alteromonadales</taxon>
        <taxon>Pseudoalteromonadaceae</taxon>
        <taxon>Pseudoalteromonas</taxon>
    </lineage>
</organism>
<dbReference type="PANTHER" id="PTHR30469:SF12">
    <property type="entry name" value="MULTIDRUG RESISTANCE PROTEIN MDTA"/>
    <property type="match status" value="1"/>
</dbReference>
<feature type="compositionally biased region" description="Polar residues" evidence="3">
    <location>
        <begin position="375"/>
        <end position="388"/>
    </location>
</feature>
<dbReference type="EMBL" id="NKHF01000076">
    <property type="protein sequence ID" value="PCK30668.1"/>
    <property type="molecule type" value="Genomic_DNA"/>
</dbReference>
<dbReference type="OrthoDB" id="5730196at2"/>
<evidence type="ECO:0000313" key="5">
    <source>
        <dbReference type="Proteomes" id="UP000228621"/>
    </source>
</evidence>
<evidence type="ECO:0000313" key="4">
    <source>
        <dbReference type="EMBL" id="PCK30668.1"/>
    </source>
</evidence>
<evidence type="ECO:0000256" key="1">
    <source>
        <dbReference type="ARBA" id="ARBA00009477"/>
    </source>
</evidence>
<protein>
    <submittedName>
        <fullName evidence="4">Efflux transporter periplasmic adaptor subunit</fullName>
    </submittedName>
</protein>
<evidence type="ECO:0000256" key="3">
    <source>
        <dbReference type="SAM" id="MobiDB-lite"/>
    </source>
</evidence>
<reference evidence="5" key="1">
    <citation type="journal article" date="2019" name="Genome Announc.">
        <title>Draft Genome Sequence of Pseudoalteromonas piscicida Strain 36Y ROTHPW, an Hypersaline Seawater Isolate from the South Coast of Sonora, Mexico.</title>
        <authorList>
            <person name="Sanchez-Diaz R."/>
            <person name="Molina-Garza Z.J."/>
            <person name="Cruz-Suarez L.E."/>
            <person name="Selvin J."/>
            <person name="Kiran G.S."/>
            <person name="Ibarra-Gamez J.C."/>
            <person name="Gomez-Gil B."/>
            <person name="Galaviz-Silva L."/>
        </authorList>
    </citation>
    <scope>NUCLEOTIDE SEQUENCE [LARGE SCALE GENOMIC DNA]</scope>
    <source>
        <strain evidence="5">36Y_RITHPW</strain>
    </source>
</reference>
<accession>A0A2A5JML5</accession>
<dbReference type="Proteomes" id="UP000228621">
    <property type="component" value="Unassembled WGS sequence"/>
</dbReference>
<dbReference type="Gene3D" id="2.40.30.170">
    <property type="match status" value="1"/>
</dbReference>
<feature type="coiled-coil region" evidence="2">
    <location>
        <begin position="104"/>
        <end position="184"/>
    </location>
</feature>
<proteinExistence type="inferred from homology"/>
<gene>
    <name evidence="4" type="ORF">CEX98_16085</name>
</gene>
<comment type="caution">
    <text evidence="4">The sequence shown here is derived from an EMBL/GenBank/DDBJ whole genome shotgun (WGS) entry which is preliminary data.</text>
</comment>
<dbReference type="GO" id="GO:0015562">
    <property type="term" value="F:efflux transmembrane transporter activity"/>
    <property type="evidence" value="ECO:0007669"/>
    <property type="project" value="TreeGrafter"/>
</dbReference>
<dbReference type="GO" id="GO:1990281">
    <property type="term" value="C:efflux pump complex"/>
    <property type="evidence" value="ECO:0007669"/>
    <property type="project" value="TreeGrafter"/>
</dbReference>
<dbReference type="Gene3D" id="1.10.287.470">
    <property type="entry name" value="Helix hairpin bin"/>
    <property type="match status" value="1"/>
</dbReference>
<sequence length="388" mass="42944">MQAKTLKWILPFTVLIVGVVGFNVVNAVAKSEPEKQEIDSRPVVEVETLAAQDHQVVIQSYGEVKPLESTQLSIQVSGEVEYWHPNFIEGGVVQKGEVLLRIEQDNYEAALLQAEAELARAEAQLIEEQAQAEVAADEARRFPNKKHTDLFLRKPQVMSAKASVKSAKAALQRAKRDLENCEVIAPYNALVVKKDVGLGQFVSMGSSVGVLNNIETAEVIIPIAGFDSVFLPERVSGLAATVYQRGVNAFSREAVIDRDLGIVDQQTRMNNLVVRIEDPYGLTTRQPAVKYGTYVQVSFAGKTLKQIYRLPQDIVNNQSVWLLNQDNQLEPRKVQVIREEGEFFLVGEGITSRDKVVMTPPEYPQKGMEVKVAGTDSSSKPSSQPEKL</sequence>
<keyword evidence="2" id="KW-0175">Coiled coil</keyword>
<dbReference type="PANTHER" id="PTHR30469">
    <property type="entry name" value="MULTIDRUG RESISTANCE PROTEIN MDTA"/>
    <property type="match status" value="1"/>
</dbReference>
<keyword evidence="5" id="KW-1185">Reference proteome</keyword>
<dbReference type="RefSeq" id="WP_099643058.1">
    <property type="nucleotide sequence ID" value="NZ_JAQPZX010000006.1"/>
</dbReference>
<dbReference type="InterPro" id="IPR006143">
    <property type="entry name" value="RND_pump_MFP"/>
</dbReference>
<dbReference type="NCBIfam" id="TIGR01730">
    <property type="entry name" value="RND_mfp"/>
    <property type="match status" value="1"/>
</dbReference>
<name>A0A2A5JML5_PSEO7</name>
<dbReference type="Gene3D" id="2.40.420.20">
    <property type="match status" value="1"/>
</dbReference>
<dbReference type="Gene3D" id="2.40.50.100">
    <property type="match status" value="1"/>
</dbReference>
<evidence type="ECO:0000256" key="2">
    <source>
        <dbReference type="SAM" id="Coils"/>
    </source>
</evidence>
<comment type="similarity">
    <text evidence="1">Belongs to the membrane fusion protein (MFP) (TC 8.A.1) family.</text>
</comment>
<dbReference type="SUPFAM" id="SSF111369">
    <property type="entry name" value="HlyD-like secretion proteins"/>
    <property type="match status" value="1"/>
</dbReference>
<feature type="region of interest" description="Disordered" evidence="3">
    <location>
        <begin position="368"/>
        <end position="388"/>
    </location>
</feature>
<dbReference type="AlphaFoldDB" id="A0A2A5JML5"/>